<accession>A0A8T0MGK0</accession>
<reference evidence="1" key="1">
    <citation type="submission" date="2020-05" db="EMBL/GenBank/DDBJ databases">
        <title>WGS assembly of Panicum virgatum.</title>
        <authorList>
            <person name="Lovell J.T."/>
            <person name="Jenkins J."/>
            <person name="Shu S."/>
            <person name="Juenger T.E."/>
            <person name="Schmutz J."/>
        </authorList>
    </citation>
    <scope>NUCLEOTIDE SEQUENCE</scope>
    <source>
        <strain evidence="1">AP13</strain>
    </source>
</reference>
<name>A0A8T0MGK0_PANVG</name>
<dbReference type="EMBL" id="CM029054">
    <property type="protein sequence ID" value="KAG2534314.1"/>
    <property type="molecule type" value="Genomic_DNA"/>
</dbReference>
<dbReference type="PANTHER" id="PTHR34303">
    <property type="entry name" value="OS01G0890400 PROTEIN-RELATED"/>
    <property type="match status" value="1"/>
</dbReference>
<comment type="caution">
    <text evidence="1">The sequence shown here is derived from an EMBL/GenBank/DDBJ whole genome shotgun (WGS) entry which is preliminary data.</text>
</comment>
<keyword evidence="2" id="KW-1185">Reference proteome</keyword>
<evidence type="ECO:0000313" key="2">
    <source>
        <dbReference type="Proteomes" id="UP000823388"/>
    </source>
</evidence>
<dbReference type="PANTHER" id="PTHR34303:SF8">
    <property type="entry name" value="OS09G0372600 PROTEIN"/>
    <property type="match status" value="1"/>
</dbReference>
<organism evidence="1 2">
    <name type="scientific">Panicum virgatum</name>
    <name type="common">Blackwell switchgrass</name>
    <dbReference type="NCBI Taxonomy" id="38727"/>
    <lineage>
        <taxon>Eukaryota</taxon>
        <taxon>Viridiplantae</taxon>
        <taxon>Streptophyta</taxon>
        <taxon>Embryophyta</taxon>
        <taxon>Tracheophyta</taxon>
        <taxon>Spermatophyta</taxon>
        <taxon>Magnoliopsida</taxon>
        <taxon>Liliopsida</taxon>
        <taxon>Poales</taxon>
        <taxon>Poaceae</taxon>
        <taxon>PACMAD clade</taxon>
        <taxon>Panicoideae</taxon>
        <taxon>Panicodae</taxon>
        <taxon>Paniceae</taxon>
        <taxon>Panicinae</taxon>
        <taxon>Panicum</taxon>
        <taxon>Panicum sect. Hiantes</taxon>
    </lineage>
</organism>
<dbReference type="AlphaFoldDB" id="A0A8T0MGK0"/>
<proteinExistence type="predicted"/>
<evidence type="ECO:0000313" key="1">
    <source>
        <dbReference type="EMBL" id="KAG2534314.1"/>
    </source>
</evidence>
<gene>
    <name evidence="1" type="ORF">PVAP13_9NG281673</name>
</gene>
<dbReference type="Proteomes" id="UP000823388">
    <property type="component" value="Chromosome 9N"/>
</dbReference>
<sequence length="267" mass="29200">MARHLPRRTSVNLGRTSWRRHPPALRLAHEPIFEVLLSPPAPSLNGPRRATLKRTRSLPPPITQCFRCVREATLQLGSIEMGGRILRLVRHEDAEFRFICHYRRRVELAVTNFPPEHWAPERIDTAFSALGQVCYIDQSCLVVVDELLGGGIANYSAVRVVVLVDADRPVLQYMIVRNHNGGLAGIATLRVVNCWEHPPGAPPPPPPPPTTTTSPTLVGVVLLARRAPGVLPRLALHARGPLGLVGPHPPATPGWGPLLEAAATLRA</sequence>
<protein>
    <submittedName>
        <fullName evidence="1">Uncharacterized protein</fullName>
    </submittedName>
</protein>